<protein>
    <submittedName>
        <fullName evidence="1">Uncharacterized protein</fullName>
    </submittedName>
</protein>
<accession>B2ZY93</accession>
<reference evidence="1 2" key="1">
    <citation type="journal article" date="2010" name="Virology">
        <title>A jumbo phage infecting the phytopathogen Ralstonia solanacearum defines a new lineage of the Myoviridae family.</title>
        <authorList>
            <person name="Yamada T."/>
            <person name="Satoh S."/>
            <person name="Ishikawa H."/>
            <person name="Fujiwara A."/>
            <person name="Kawasaki T."/>
            <person name="Fujie M."/>
            <person name="Ogata H."/>
        </authorList>
    </citation>
    <scope>NUCLEOTIDE SEQUENCE [LARGE SCALE GENOMIC DNA]</scope>
</reference>
<evidence type="ECO:0000313" key="2">
    <source>
        <dbReference type="Proteomes" id="UP000001034"/>
    </source>
</evidence>
<dbReference type="Proteomes" id="UP000001034">
    <property type="component" value="Segment"/>
</dbReference>
<sequence length="167" mass="19626">MSCFDYVLCDWLPKNDPNNFHGQQDGPFQTKDLGCDMDVYEITREGRLLRYTPEYYGELRLVGDQNFHGILHFYDRTEWAAQFLDGSLIAVWRSGVAWTPDYDEWERIQQYTREAKAREALLATMTPDQRAAYIAEQHKKAGEAMAAVLHQTVNRKGFMRRLLERRL</sequence>
<dbReference type="GeneID" id="6369714"/>
<dbReference type="KEGG" id="vg:6369714"/>
<organism evidence="1 2">
    <name type="scientific">Ralstonia phage phiRSL1</name>
    <dbReference type="NCBI Taxonomy" id="1980924"/>
    <lineage>
        <taxon>Viruses</taxon>
        <taxon>Duplodnaviria</taxon>
        <taxon>Heunggongvirae</taxon>
        <taxon>Uroviricota</taxon>
        <taxon>Caudoviricetes</taxon>
        <taxon>Mieseafarmvirus</taxon>
        <taxon>Mieseafarmvirus RSL1</taxon>
    </lineage>
</organism>
<dbReference type="EMBL" id="AB366653">
    <property type="protein sequence ID" value="BAG41726.1"/>
    <property type="molecule type" value="Genomic_DNA"/>
</dbReference>
<name>B2ZY93_9CAUD</name>
<keyword evidence="2" id="KW-1185">Reference proteome</keyword>
<dbReference type="RefSeq" id="YP_001950156.1">
    <property type="nucleotide sequence ID" value="NC_010811.2"/>
</dbReference>
<evidence type="ECO:0000313" key="1">
    <source>
        <dbReference type="EMBL" id="BAG41726.1"/>
    </source>
</evidence>
<proteinExistence type="predicted"/>